<dbReference type="EMBL" id="JACHXZ010000001">
    <property type="protein sequence ID" value="MBB3167283.1"/>
    <property type="molecule type" value="Genomic_DNA"/>
</dbReference>
<name>A0A839UID8_9GAMM</name>
<evidence type="ECO:0000313" key="7">
    <source>
        <dbReference type="EMBL" id="MBB3167283.1"/>
    </source>
</evidence>
<evidence type="ECO:0000313" key="8">
    <source>
        <dbReference type="Proteomes" id="UP000559987"/>
    </source>
</evidence>
<evidence type="ECO:0000259" key="6">
    <source>
        <dbReference type="Pfam" id="PF09864"/>
    </source>
</evidence>
<comment type="caution">
    <text evidence="7">The sequence shown here is derived from an EMBL/GenBank/DDBJ whole genome shotgun (WGS) entry which is preliminary data.</text>
</comment>
<feature type="domain" description="C-type lysozyme inhibitor" evidence="6">
    <location>
        <begin position="141"/>
        <end position="200"/>
    </location>
</feature>
<dbReference type="Proteomes" id="UP000559987">
    <property type="component" value="Unassembled WGS sequence"/>
</dbReference>
<evidence type="ECO:0000256" key="3">
    <source>
        <dbReference type="ARBA" id="ARBA00023139"/>
    </source>
</evidence>
<sequence length="218" mass="24095">MNFLRIACALLAAWLWLSGCTPQATEVWHQVSGQVQLPDEATLQADTQLVVLLEERSEAHKAPARLAELRQQAQLPMHFLLQNLHLNPTAFASYQLRAHIETRGGRLLWRSAQAQPLTPENASVTLTLNAVAPQTPITLFFKCDDEGLRLRIDGEQATLSLAEHTYLLTRIASASGTHYQSEAADFWTKGDEAVLTLVGQPQRHCSAEPLVSPWAEAA</sequence>
<keyword evidence="3" id="KW-0564">Palmitate</keyword>
<dbReference type="PROSITE" id="PS51257">
    <property type="entry name" value="PROKAR_LIPOPROTEIN"/>
    <property type="match status" value="1"/>
</dbReference>
<reference evidence="7 8" key="1">
    <citation type="submission" date="2020-08" db="EMBL/GenBank/DDBJ databases">
        <title>Genomic Encyclopedia of Type Strains, Phase III (KMG-III): the genomes of soil and plant-associated and newly described type strains.</title>
        <authorList>
            <person name="Whitman W."/>
        </authorList>
    </citation>
    <scope>NUCLEOTIDE SEQUENCE [LARGE SCALE GENOMIC DNA]</scope>
    <source>
        <strain evidence="7 8">CECT 8571</strain>
    </source>
</reference>
<keyword evidence="4" id="KW-0449">Lipoprotein</keyword>
<keyword evidence="1 5" id="KW-0732">Signal</keyword>
<feature type="signal peptide" evidence="5">
    <location>
        <begin position="1"/>
        <end position="24"/>
    </location>
</feature>
<dbReference type="InterPro" id="IPR018660">
    <property type="entry name" value="MliC"/>
</dbReference>
<evidence type="ECO:0000256" key="1">
    <source>
        <dbReference type="ARBA" id="ARBA00022729"/>
    </source>
</evidence>
<dbReference type="RefSeq" id="WP_183907869.1">
    <property type="nucleotide sequence ID" value="NZ_JACHXZ010000001.1"/>
</dbReference>
<proteinExistence type="predicted"/>
<accession>A0A839UID8</accession>
<gene>
    <name evidence="7" type="ORF">FHS30_000459</name>
</gene>
<dbReference type="InterPro" id="IPR039366">
    <property type="entry name" value="Pilotin"/>
</dbReference>
<dbReference type="SUPFAM" id="SSF141488">
    <property type="entry name" value="YdhA-like"/>
    <property type="match status" value="1"/>
</dbReference>
<protein>
    <submittedName>
        <fullName evidence="7">Membrane-bound inhibitor of C-type lysozyme</fullName>
    </submittedName>
</protein>
<evidence type="ECO:0000256" key="2">
    <source>
        <dbReference type="ARBA" id="ARBA00023136"/>
    </source>
</evidence>
<dbReference type="InterPro" id="IPR036328">
    <property type="entry name" value="MliC_sf"/>
</dbReference>
<dbReference type="Gene3D" id="2.40.128.200">
    <property type="match status" value="1"/>
</dbReference>
<evidence type="ECO:0000256" key="4">
    <source>
        <dbReference type="ARBA" id="ARBA00023288"/>
    </source>
</evidence>
<keyword evidence="2" id="KW-0472">Membrane</keyword>
<organism evidence="7 8">
    <name type="scientific">Simiduia aestuariiviva</name>
    <dbReference type="NCBI Taxonomy" id="1510459"/>
    <lineage>
        <taxon>Bacteria</taxon>
        <taxon>Pseudomonadati</taxon>
        <taxon>Pseudomonadota</taxon>
        <taxon>Gammaproteobacteria</taxon>
        <taxon>Cellvibrionales</taxon>
        <taxon>Cellvibrionaceae</taxon>
        <taxon>Simiduia</taxon>
    </lineage>
</organism>
<keyword evidence="8" id="KW-1185">Reference proteome</keyword>
<evidence type="ECO:0000256" key="5">
    <source>
        <dbReference type="SAM" id="SignalP"/>
    </source>
</evidence>
<dbReference type="Pfam" id="PF09619">
    <property type="entry name" value="YscW"/>
    <property type="match status" value="1"/>
</dbReference>
<dbReference type="Pfam" id="PF09864">
    <property type="entry name" value="MliC"/>
    <property type="match status" value="1"/>
</dbReference>
<dbReference type="AlphaFoldDB" id="A0A839UID8"/>
<feature type="chain" id="PRO_5032888717" evidence="5">
    <location>
        <begin position="25"/>
        <end position="218"/>
    </location>
</feature>